<sequence>MSLASTVTMTELKKQAKARGIKGSANMTKVQLCKALGLKGNCMPFSRCLNYAPISNAMAAEHPFIQNLNCYNLPLQHIKYILGPCSFYQYNAFGRHFYLFGEAHLPLSRQMDHLSKENTVTFTAFVNSLVTQRPSKTYDLMFENVYFLSKDNDESAELLDVLNGSPTFSDINEKFRNCIKISERHACPYTNLRTHYVDYRWAMDPVVRQTKVRGEIVSLPPIAIRKKMKSLMTAGRVFKQISAIKNESLREALLDFFQRWLSSNTSGADPNGAGFKMVAIMDLYAIARIFREFDPTIDKGNKAFKGTSENVIYYAGNLHILRLVKFFNELGIQPTYSVTAGVDKYHCKSFLDINMRKTSFF</sequence>
<proteinExistence type="predicted"/>
<accession>A0A6C0KRA7</accession>
<name>A0A6C0KRA7_9ZZZZ</name>
<dbReference type="AlphaFoldDB" id="A0A6C0KRA7"/>
<protein>
    <submittedName>
        <fullName evidence="1">Uncharacterized protein</fullName>
    </submittedName>
</protein>
<dbReference type="EMBL" id="MN740962">
    <property type="protein sequence ID" value="QHU20149.1"/>
    <property type="molecule type" value="Genomic_DNA"/>
</dbReference>
<organism evidence="1">
    <name type="scientific">viral metagenome</name>
    <dbReference type="NCBI Taxonomy" id="1070528"/>
    <lineage>
        <taxon>unclassified sequences</taxon>
        <taxon>metagenomes</taxon>
        <taxon>organismal metagenomes</taxon>
    </lineage>
</organism>
<reference evidence="1" key="1">
    <citation type="journal article" date="2020" name="Nature">
        <title>Giant virus diversity and host interactions through global metagenomics.</title>
        <authorList>
            <person name="Schulz F."/>
            <person name="Roux S."/>
            <person name="Paez-Espino D."/>
            <person name="Jungbluth S."/>
            <person name="Walsh D.A."/>
            <person name="Denef V.J."/>
            <person name="McMahon K.D."/>
            <person name="Konstantinidis K.T."/>
            <person name="Eloe-Fadrosh E.A."/>
            <person name="Kyrpides N.C."/>
            <person name="Woyke T."/>
        </authorList>
    </citation>
    <scope>NUCLEOTIDE SEQUENCE</scope>
    <source>
        <strain evidence="1">GVMAG-S-3300013014-136</strain>
    </source>
</reference>
<evidence type="ECO:0000313" key="1">
    <source>
        <dbReference type="EMBL" id="QHU20149.1"/>
    </source>
</evidence>